<feature type="non-terminal residue" evidence="1">
    <location>
        <position position="1"/>
    </location>
</feature>
<gene>
    <name evidence="1" type="ORF">AGERDE_LOCUS12116</name>
</gene>
<sequence length="54" mass="5982">GEAVYGGGTSSSWSYASISSTNSVPFDDREFNGRDCDYSTCKFARKNEAKYQLK</sequence>
<organism evidence="1 2">
    <name type="scientific">Ambispora gerdemannii</name>
    <dbReference type="NCBI Taxonomy" id="144530"/>
    <lineage>
        <taxon>Eukaryota</taxon>
        <taxon>Fungi</taxon>
        <taxon>Fungi incertae sedis</taxon>
        <taxon>Mucoromycota</taxon>
        <taxon>Glomeromycotina</taxon>
        <taxon>Glomeromycetes</taxon>
        <taxon>Archaeosporales</taxon>
        <taxon>Ambisporaceae</taxon>
        <taxon>Ambispora</taxon>
    </lineage>
</organism>
<reference evidence="1" key="1">
    <citation type="submission" date="2021-06" db="EMBL/GenBank/DDBJ databases">
        <authorList>
            <person name="Kallberg Y."/>
            <person name="Tangrot J."/>
            <person name="Rosling A."/>
        </authorList>
    </citation>
    <scope>NUCLEOTIDE SEQUENCE</scope>
    <source>
        <strain evidence="1">MT106</strain>
    </source>
</reference>
<comment type="caution">
    <text evidence="1">The sequence shown here is derived from an EMBL/GenBank/DDBJ whole genome shotgun (WGS) entry which is preliminary data.</text>
</comment>
<name>A0A9N9E742_9GLOM</name>
<evidence type="ECO:0000313" key="2">
    <source>
        <dbReference type="Proteomes" id="UP000789831"/>
    </source>
</evidence>
<proteinExistence type="predicted"/>
<evidence type="ECO:0000313" key="1">
    <source>
        <dbReference type="EMBL" id="CAG8667799.1"/>
    </source>
</evidence>
<dbReference type="AlphaFoldDB" id="A0A9N9E742"/>
<protein>
    <submittedName>
        <fullName evidence="1">1642_t:CDS:1</fullName>
    </submittedName>
</protein>
<keyword evidence="2" id="KW-1185">Reference proteome</keyword>
<dbReference type="Proteomes" id="UP000789831">
    <property type="component" value="Unassembled WGS sequence"/>
</dbReference>
<dbReference type="EMBL" id="CAJVPL010007115">
    <property type="protein sequence ID" value="CAG8667799.1"/>
    <property type="molecule type" value="Genomic_DNA"/>
</dbReference>
<accession>A0A9N9E742</accession>